<name>A0ABZ0NTW6_CERBT</name>
<evidence type="ECO:0000313" key="1">
    <source>
        <dbReference type="EMBL" id="WPB02865.1"/>
    </source>
</evidence>
<gene>
    <name evidence="1" type="ORF">RHO25_007501</name>
</gene>
<accession>A0ABZ0NTW6</accession>
<reference evidence="1 2" key="1">
    <citation type="submission" date="2023-09" db="EMBL/GenBank/DDBJ databases">
        <title>Complete-Gapless Cercospora beticola genome.</title>
        <authorList>
            <person name="Wyatt N.A."/>
            <person name="Spanner R.E."/>
            <person name="Bolton M.D."/>
        </authorList>
    </citation>
    <scope>NUCLEOTIDE SEQUENCE [LARGE SCALE GENOMIC DNA]</scope>
    <source>
        <strain evidence="1">Cb09-40</strain>
    </source>
</reference>
<sequence length="229" mass="24690">MIDLAIRSNPGSNFNPGPGFRQAHEGIIGGSNHGRPIDAHLLPMLSGTSKNTAMQGPQNTTPSEDLVASCSLSAKREQKGDGPINNRPVVPVAWFRDEILAVLPPTEKTIAAALSLLYFYVSNLTLSEITQSDALQLQSAIASASPTAFANSAPAPPTPSPELDAQYLADPNTSRALELSVKDDCSELFDSAANSMYPRIVGVLREYRDIVYYYEDNKKSSKTRCALYS</sequence>
<dbReference type="EMBL" id="CP134188">
    <property type="protein sequence ID" value="WPB02865.1"/>
    <property type="molecule type" value="Genomic_DNA"/>
</dbReference>
<evidence type="ECO:0000313" key="2">
    <source>
        <dbReference type="Proteomes" id="UP001302367"/>
    </source>
</evidence>
<dbReference type="Proteomes" id="UP001302367">
    <property type="component" value="Chromosome 5"/>
</dbReference>
<organism evidence="1 2">
    <name type="scientific">Cercospora beticola</name>
    <name type="common">Sugarbeet leaf spot fungus</name>
    <dbReference type="NCBI Taxonomy" id="122368"/>
    <lineage>
        <taxon>Eukaryota</taxon>
        <taxon>Fungi</taxon>
        <taxon>Dikarya</taxon>
        <taxon>Ascomycota</taxon>
        <taxon>Pezizomycotina</taxon>
        <taxon>Dothideomycetes</taxon>
        <taxon>Dothideomycetidae</taxon>
        <taxon>Mycosphaerellales</taxon>
        <taxon>Mycosphaerellaceae</taxon>
        <taxon>Cercospora</taxon>
    </lineage>
</organism>
<proteinExistence type="predicted"/>
<keyword evidence="2" id="KW-1185">Reference proteome</keyword>
<protein>
    <submittedName>
        <fullName evidence="1">Uncharacterized protein</fullName>
    </submittedName>
</protein>
<dbReference type="RefSeq" id="XP_065459022.1">
    <property type="nucleotide sequence ID" value="XM_065602950.1"/>
</dbReference>
<dbReference type="GeneID" id="90644387"/>